<dbReference type="Proteomes" id="UP000073492">
    <property type="component" value="Unassembled WGS sequence"/>
</dbReference>
<keyword evidence="2" id="KW-1185">Reference proteome</keyword>
<comment type="caution">
    <text evidence="1">The sequence shown here is derived from an EMBL/GenBank/DDBJ whole genome shotgun (WGS) entry which is preliminary data.</text>
</comment>
<dbReference type="OrthoDB" id="2110578at2759"/>
<gene>
    <name evidence="1" type="ORF">AC579_1188</name>
</gene>
<sequence>MANTSENHRSDSTGSRQGPHTLFICIFTTCCTPNTLPFRACKAHNKDIADEHTRASRIADKSPLSTTYRFQQCCQPLFRCASLITITFIRPRSLNSFTSAAPITFLWTSCRQKMKPYSIFFGLAAASAAADLESRADPSLCDKYTTALLKDNTAANQETLLTLVVNAAVIGNYTTPNVGIAVPGILAPGTGKFAGVNLAPYFSGALKTTNPESIGMTGKKGVSINWLDGGGAEPLKKNKPGNDPKSNQYVLLSHLYSYFAALLGCSQFGAKVKPYSGDASMYSVHRYMALDEKQFGYFITQVGLSASSYGVSKEDVGTIAKALMDTFGYRCSKPAGAVPPTTKALQSICTKASCPLAKDCDCSLYETILEYMV</sequence>
<proteinExistence type="predicted"/>
<dbReference type="STRING" id="113226.A0A139I6R2"/>
<name>A0A139I6R2_9PEZI</name>
<reference evidence="1 2" key="1">
    <citation type="submission" date="2015-07" db="EMBL/GenBank/DDBJ databases">
        <title>Comparative genomics of the Sigatoka disease complex on banana suggests a link between parallel evolutionary changes in Pseudocercospora fijiensis and Pseudocercospora eumusae and increased virulence on the banana host.</title>
        <authorList>
            <person name="Chang T.-C."/>
            <person name="Salvucci A."/>
            <person name="Crous P.W."/>
            <person name="Stergiopoulos I."/>
        </authorList>
    </citation>
    <scope>NUCLEOTIDE SEQUENCE [LARGE SCALE GENOMIC DNA]</scope>
    <source>
        <strain evidence="1 2">CBS 116634</strain>
    </source>
</reference>
<evidence type="ECO:0000313" key="1">
    <source>
        <dbReference type="EMBL" id="KXT10374.1"/>
    </source>
</evidence>
<dbReference type="EMBL" id="LFZO01000264">
    <property type="protein sequence ID" value="KXT10374.1"/>
    <property type="molecule type" value="Genomic_DNA"/>
</dbReference>
<protein>
    <submittedName>
        <fullName evidence="1">Uncharacterized protein</fullName>
    </submittedName>
</protein>
<organism evidence="1 2">
    <name type="scientific">Pseudocercospora musae</name>
    <dbReference type="NCBI Taxonomy" id="113226"/>
    <lineage>
        <taxon>Eukaryota</taxon>
        <taxon>Fungi</taxon>
        <taxon>Dikarya</taxon>
        <taxon>Ascomycota</taxon>
        <taxon>Pezizomycotina</taxon>
        <taxon>Dothideomycetes</taxon>
        <taxon>Dothideomycetidae</taxon>
        <taxon>Mycosphaerellales</taxon>
        <taxon>Mycosphaerellaceae</taxon>
        <taxon>Pseudocercospora</taxon>
    </lineage>
</organism>
<evidence type="ECO:0000313" key="2">
    <source>
        <dbReference type="Proteomes" id="UP000073492"/>
    </source>
</evidence>
<dbReference type="AlphaFoldDB" id="A0A139I6R2"/>
<accession>A0A139I6R2</accession>